<sequence length="157" mass="16670">MTPASITVRKRTLSKTADFVQQDGSSKGLNPVKKSKTTPNKSQSFPSESQDDQSEPSSASESEAAIEDEASGYEDEDASAVPSPSESEVDDDPEYSSEEQVKPKRSGKPKDGKAAALSTTTKDSNLWRTGLKSGMGPGTQVIIKKLKARPAGSTPYT</sequence>
<gene>
    <name evidence="2" type="ORF">LTR16_005477</name>
</gene>
<accession>A0ABR0KRB7</accession>
<evidence type="ECO:0000313" key="3">
    <source>
        <dbReference type="Proteomes" id="UP001357485"/>
    </source>
</evidence>
<feature type="region of interest" description="Disordered" evidence="1">
    <location>
        <begin position="1"/>
        <end position="139"/>
    </location>
</feature>
<keyword evidence="3" id="KW-1185">Reference proteome</keyword>
<reference evidence="2 3" key="1">
    <citation type="submission" date="2023-08" db="EMBL/GenBank/DDBJ databases">
        <title>Black Yeasts Isolated from many extreme environments.</title>
        <authorList>
            <person name="Coleine C."/>
            <person name="Stajich J.E."/>
            <person name="Selbmann L."/>
        </authorList>
    </citation>
    <scope>NUCLEOTIDE SEQUENCE [LARGE SCALE GENOMIC DNA]</scope>
    <source>
        <strain evidence="2 3">CCFEE 536</strain>
    </source>
</reference>
<feature type="compositionally biased region" description="Polar residues" evidence="1">
    <location>
        <begin position="117"/>
        <end position="127"/>
    </location>
</feature>
<feature type="non-terminal residue" evidence="2">
    <location>
        <position position="157"/>
    </location>
</feature>
<feature type="compositionally biased region" description="Acidic residues" evidence="1">
    <location>
        <begin position="64"/>
        <end position="78"/>
    </location>
</feature>
<name>A0ABR0KRB7_9PEZI</name>
<evidence type="ECO:0000256" key="1">
    <source>
        <dbReference type="SAM" id="MobiDB-lite"/>
    </source>
</evidence>
<comment type="caution">
    <text evidence="2">The sequence shown here is derived from an EMBL/GenBank/DDBJ whole genome shotgun (WGS) entry which is preliminary data.</text>
</comment>
<dbReference type="EMBL" id="JAVRRA010025504">
    <property type="protein sequence ID" value="KAK5111195.1"/>
    <property type="molecule type" value="Genomic_DNA"/>
</dbReference>
<protein>
    <submittedName>
        <fullName evidence="2">Uncharacterized protein</fullName>
    </submittedName>
</protein>
<proteinExistence type="predicted"/>
<evidence type="ECO:0000313" key="2">
    <source>
        <dbReference type="EMBL" id="KAK5111195.1"/>
    </source>
</evidence>
<dbReference type="Proteomes" id="UP001357485">
    <property type="component" value="Unassembled WGS sequence"/>
</dbReference>
<feature type="compositionally biased region" description="Acidic residues" evidence="1">
    <location>
        <begin position="87"/>
        <end position="97"/>
    </location>
</feature>
<organism evidence="2 3">
    <name type="scientific">Cryomyces antarcticus</name>
    <dbReference type="NCBI Taxonomy" id="329879"/>
    <lineage>
        <taxon>Eukaryota</taxon>
        <taxon>Fungi</taxon>
        <taxon>Dikarya</taxon>
        <taxon>Ascomycota</taxon>
        <taxon>Pezizomycotina</taxon>
        <taxon>Dothideomycetes</taxon>
        <taxon>Dothideomycetes incertae sedis</taxon>
        <taxon>Cryomyces</taxon>
    </lineage>
</organism>